<dbReference type="HOGENOM" id="CLU_085409_0_0_1"/>
<dbReference type="PANTHER" id="PTHR30466:SF1">
    <property type="entry name" value="FMN REDUCTASE (NADH) RUTF"/>
    <property type="match status" value="1"/>
</dbReference>
<name>A0A099P257_PICKU</name>
<dbReference type="PANTHER" id="PTHR30466">
    <property type="entry name" value="FLAVIN REDUCTASE"/>
    <property type="match status" value="1"/>
</dbReference>
<keyword evidence="1" id="KW-0560">Oxidoreductase</keyword>
<gene>
    <name evidence="3" type="ORF">JL09_g1791</name>
</gene>
<dbReference type="VEuPathDB" id="FungiDB:C5L36_0B04630"/>
<dbReference type="InterPro" id="IPR002563">
    <property type="entry name" value="Flavin_Rdtase-like_dom"/>
</dbReference>
<dbReference type="Proteomes" id="UP000029867">
    <property type="component" value="Unassembled WGS sequence"/>
</dbReference>
<dbReference type="eggNOG" id="ENOG502RYSQ">
    <property type="taxonomic scope" value="Eukaryota"/>
</dbReference>
<organism evidence="3 4">
    <name type="scientific">Pichia kudriavzevii</name>
    <name type="common">Yeast</name>
    <name type="synonym">Issatchenkia orientalis</name>
    <dbReference type="NCBI Taxonomy" id="4909"/>
    <lineage>
        <taxon>Eukaryota</taxon>
        <taxon>Fungi</taxon>
        <taxon>Dikarya</taxon>
        <taxon>Ascomycota</taxon>
        <taxon>Saccharomycotina</taxon>
        <taxon>Pichiomycetes</taxon>
        <taxon>Pichiales</taxon>
        <taxon>Pichiaceae</taxon>
        <taxon>Pichia</taxon>
    </lineage>
</organism>
<dbReference type="GO" id="GO:0010181">
    <property type="term" value="F:FMN binding"/>
    <property type="evidence" value="ECO:0007669"/>
    <property type="project" value="InterPro"/>
</dbReference>
<accession>A0A099P257</accession>
<evidence type="ECO:0000256" key="1">
    <source>
        <dbReference type="ARBA" id="ARBA00023002"/>
    </source>
</evidence>
<protein>
    <recommendedName>
        <fullName evidence="2">Flavin reductase like domain-containing protein</fullName>
    </recommendedName>
</protein>
<dbReference type="SUPFAM" id="SSF50475">
    <property type="entry name" value="FMN-binding split barrel"/>
    <property type="match status" value="1"/>
</dbReference>
<dbReference type="EMBL" id="JQFK01000012">
    <property type="protein sequence ID" value="KGK39123.1"/>
    <property type="molecule type" value="Genomic_DNA"/>
</dbReference>
<comment type="caution">
    <text evidence="3">The sequence shown here is derived from an EMBL/GenBank/DDBJ whole genome shotgun (WGS) entry which is preliminary data.</text>
</comment>
<proteinExistence type="predicted"/>
<dbReference type="AlphaFoldDB" id="A0A099P257"/>
<dbReference type="GO" id="GO:0042602">
    <property type="term" value="F:riboflavin reductase (NADPH) activity"/>
    <property type="evidence" value="ECO:0007669"/>
    <property type="project" value="TreeGrafter"/>
</dbReference>
<evidence type="ECO:0000313" key="3">
    <source>
        <dbReference type="EMBL" id="KGK39123.1"/>
    </source>
</evidence>
<evidence type="ECO:0000259" key="2">
    <source>
        <dbReference type="SMART" id="SM00903"/>
    </source>
</evidence>
<feature type="domain" description="Flavin reductase like" evidence="2">
    <location>
        <begin position="44"/>
        <end position="237"/>
    </location>
</feature>
<dbReference type="Pfam" id="PF01613">
    <property type="entry name" value="Flavin_Reduct"/>
    <property type="match status" value="1"/>
</dbReference>
<sequence length="250" mass="28843">MLLIKMMQMPHERLFRVFNSVKTFKRGFFTESHLPPVEEFKNAMSTVGSQAMILTASFSGDLDITKMHGTTLSSVSSLTVYPEPVLQFNIQVPSATSSSIHQNKYLALHILSPSSDSVKLARNFSLGSRFINMQMNSDNTNAERKHTTPFERIDKQEWELFEDVIQNDRPDSFHLDPKLHLPVLTKNSERILICEKYKVFQIYNHEIWTCKVKDILINVHEDHKTGGLLYFNRNFHFVGNPLVDPNTKKD</sequence>
<dbReference type="InterPro" id="IPR050268">
    <property type="entry name" value="NADH-dep_flavin_reductase"/>
</dbReference>
<dbReference type="InterPro" id="IPR012349">
    <property type="entry name" value="Split_barrel_FMN-bd"/>
</dbReference>
<dbReference type="SMART" id="SM00903">
    <property type="entry name" value="Flavin_Reduct"/>
    <property type="match status" value="1"/>
</dbReference>
<dbReference type="Gene3D" id="2.30.110.10">
    <property type="entry name" value="Electron Transport, Fmn-binding Protein, Chain A"/>
    <property type="match status" value="1"/>
</dbReference>
<evidence type="ECO:0000313" key="4">
    <source>
        <dbReference type="Proteomes" id="UP000029867"/>
    </source>
</evidence>
<reference evidence="4" key="1">
    <citation type="journal article" date="2014" name="Microb. Cell Fact.">
        <title>Exploiting Issatchenkia orientalis SD108 for succinic acid production.</title>
        <authorList>
            <person name="Xiao H."/>
            <person name="Shao Z."/>
            <person name="Jiang Y."/>
            <person name="Dole S."/>
            <person name="Zhao H."/>
        </authorList>
    </citation>
    <scope>NUCLEOTIDE SEQUENCE [LARGE SCALE GENOMIC DNA]</scope>
    <source>
        <strain evidence="4">SD108</strain>
    </source>
</reference>